<reference evidence="1" key="1">
    <citation type="journal article" date="2018" name="Front. Microbiol.">
        <title>Evidence of Illegitimate Recombination Between Two Pasteurellaceae Plasmids Resulting in a Novel Multi-Resistance Replicon, pM3362MDR, in Actinobacillus pleuropneumoniae.</title>
        <authorList>
            <person name="Li Y."/>
            <person name="da Silva G.C."/>
            <person name="Li Y."/>
            <person name="Rossi C.C."/>
            <person name="Fernandez Crespo R."/>
            <person name="Williamson S.M."/>
            <person name="Langford P.R."/>
            <person name="Bazzolli D.M."/>
            <person name="Bosse J.T."/>
        </authorList>
    </citation>
    <scope>NUCLEOTIDE SEQUENCE</scope>
    <source>
        <strain evidence="1">MIDG3362</strain>
        <plasmid evidence="1">pM3362MDR</plasmid>
    </source>
</reference>
<dbReference type="Gene3D" id="3.40.50.300">
    <property type="entry name" value="P-loop containing nucleotide triphosphate hydrolases"/>
    <property type="match status" value="1"/>
</dbReference>
<protein>
    <submittedName>
        <fullName evidence="1">ParA</fullName>
    </submittedName>
</protein>
<proteinExistence type="predicted"/>
<dbReference type="InterPro" id="IPR050678">
    <property type="entry name" value="DNA_Partitioning_ATPase"/>
</dbReference>
<dbReference type="EMBL" id="MH457202">
    <property type="protein sequence ID" value="AXF95002.1"/>
    <property type="molecule type" value="Genomic_DNA"/>
</dbReference>
<dbReference type="PIRSF" id="PIRSF009320">
    <property type="entry name" value="Nuc_binding_HP_1000"/>
    <property type="match status" value="1"/>
</dbReference>
<organism evidence="1">
    <name type="scientific">Actinobacillus pleuropneumoniae</name>
    <name type="common">Haemophilus pleuropneumoniae</name>
    <dbReference type="NCBI Taxonomy" id="715"/>
    <lineage>
        <taxon>Bacteria</taxon>
        <taxon>Pseudomonadati</taxon>
        <taxon>Pseudomonadota</taxon>
        <taxon>Gammaproteobacteria</taxon>
        <taxon>Pasteurellales</taxon>
        <taxon>Pasteurellaceae</taxon>
        <taxon>Actinobacillus</taxon>
    </lineage>
</organism>
<accession>A0A3G1RQH5</accession>
<geneLocation type="plasmid" evidence="1">
    <name>pM3362MDR</name>
</geneLocation>
<dbReference type="InterPro" id="IPR027417">
    <property type="entry name" value="P-loop_NTPase"/>
</dbReference>
<dbReference type="SUPFAM" id="SSF52540">
    <property type="entry name" value="P-loop containing nucleoside triphosphate hydrolases"/>
    <property type="match status" value="1"/>
</dbReference>
<evidence type="ECO:0000313" key="1">
    <source>
        <dbReference type="EMBL" id="AXF95002.1"/>
    </source>
</evidence>
<dbReference type="PANTHER" id="PTHR13696">
    <property type="entry name" value="P-LOOP CONTAINING NUCLEOSIDE TRIPHOSPHATE HYDROLASE"/>
    <property type="match status" value="1"/>
</dbReference>
<sequence length="229" mass="25753">MKYEIIIYICLEGSMIVIIGCNKGGAAKTTTAVNVAIGLAMQGKDVCLVDADAQRSASRWYSERELNERKPSITLIEKRDNIAQTLKQLNDKFDYVIVDVAGRNSKELITGGTVADFIIAPHQCSQLDLDTLSELQIQADGIRTLNPNLKIYCYQTMATTNPLLKDKERAEFIEFVSEFNDFEILNSVGYYRKVYRDVMSEGKSVLEMNNEQAKNEVLCLIDEVFNGVK</sequence>
<dbReference type="InterPro" id="IPR015223">
    <property type="entry name" value="MipZ"/>
</dbReference>
<dbReference type="CDD" id="cd02042">
    <property type="entry name" value="ParAB_family"/>
    <property type="match status" value="1"/>
</dbReference>
<gene>
    <name evidence="1" type="primary">parA</name>
</gene>
<keyword evidence="1" id="KW-0614">Plasmid</keyword>
<dbReference type="AlphaFoldDB" id="A0A3G1RQH5"/>
<dbReference type="Pfam" id="PF09140">
    <property type="entry name" value="MipZ"/>
    <property type="match status" value="1"/>
</dbReference>
<name>A0A3G1RQH5_ACTPL</name>
<dbReference type="PANTHER" id="PTHR13696:SF96">
    <property type="entry name" value="COBQ_COBB_MIND_PARA NUCLEOTIDE BINDING DOMAIN-CONTAINING PROTEIN"/>
    <property type="match status" value="1"/>
</dbReference>